<dbReference type="AlphaFoldDB" id="A0A914ABG6"/>
<dbReference type="Pfam" id="PF13857">
    <property type="entry name" value="Ank_5"/>
    <property type="match status" value="1"/>
</dbReference>
<dbReference type="SUPFAM" id="SSF48403">
    <property type="entry name" value="Ankyrin repeat"/>
    <property type="match status" value="4"/>
</dbReference>
<evidence type="ECO:0000256" key="1">
    <source>
        <dbReference type="ARBA" id="ARBA00022737"/>
    </source>
</evidence>
<feature type="repeat" description="ANK" evidence="3">
    <location>
        <begin position="85"/>
        <end position="117"/>
    </location>
</feature>
<feature type="repeat" description="ANK" evidence="3">
    <location>
        <begin position="783"/>
        <end position="815"/>
    </location>
</feature>
<evidence type="ECO:0000313" key="5">
    <source>
        <dbReference type="Proteomes" id="UP000887568"/>
    </source>
</evidence>
<dbReference type="Pfam" id="PF00023">
    <property type="entry name" value="Ank"/>
    <property type="match status" value="3"/>
</dbReference>
<dbReference type="OMA" id="REPMLHI"/>
<dbReference type="InterPro" id="IPR002110">
    <property type="entry name" value="Ankyrin_rpt"/>
</dbReference>
<evidence type="ECO:0000256" key="3">
    <source>
        <dbReference type="PROSITE-ProRule" id="PRU00023"/>
    </source>
</evidence>
<dbReference type="GO" id="GO:0005737">
    <property type="term" value="C:cytoplasm"/>
    <property type="evidence" value="ECO:0007669"/>
    <property type="project" value="TreeGrafter"/>
</dbReference>
<keyword evidence="1" id="KW-0677">Repeat</keyword>
<protein>
    <submittedName>
        <fullName evidence="4">Uncharacterized protein</fullName>
    </submittedName>
</protein>
<dbReference type="Pfam" id="PF12796">
    <property type="entry name" value="Ank_2"/>
    <property type="match status" value="7"/>
</dbReference>
<dbReference type="PANTHER" id="PTHR24198:SF165">
    <property type="entry name" value="ANKYRIN REPEAT-CONTAINING PROTEIN-RELATED"/>
    <property type="match status" value="1"/>
</dbReference>
<dbReference type="GeneID" id="119731980"/>
<feature type="repeat" description="ANK" evidence="3">
    <location>
        <begin position="425"/>
        <end position="457"/>
    </location>
</feature>
<evidence type="ECO:0000256" key="2">
    <source>
        <dbReference type="ARBA" id="ARBA00023043"/>
    </source>
</evidence>
<dbReference type="PROSITE" id="PS50297">
    <property type="entry name" value="ANK_REP_REGION"/>
    <property type="match status" value="11"/>
</dbReference>
<evidence type="ECO:0000313" key="4">
    <source>
        <dbReference type="EnsemblMetazoa" id="XP_038061250.1"/>
    </source>
</evidence>
<feature type="repeat" description="ANK" evidence="3">
    <location>
        <begin position="623"/>
        <end position="655"/>
    </location>
</feature>
<dbReference type="OrthoDB" id="10250315at2759"/>
<dbReference type="InterPro" id="IPR036770">
    <property type="entry name" value="Ankyrin_rpt-contain_sf"/>
</dbReference>
<name>A0A914ABG6_PATMI</name>
<feature type="repeat" description="ANK" evidence="3">
    <location>
        <begin position="222"/>
        <end position="244"/>
    </location>
</feature>
<keyword evidence="2 3" id="KW-0040">ANK repeat</keyword>
<proteinExistence type="predicted"/>
<reference evidence="4" key="1">
    <citation type="submission" date="2022-11" db="UniProtKB">
        <authorList>
            <consortium name="EnsemblMetazoa"/>
        </authorList>
    </citation>
    <scope>IDENTIFICATION</scope>
</reference>
<dbReference type="EnsemblMetazoa" id="XM_038205322.1">
    <property type="protein sequence ID" value="XP_038061250.1"/>
    <property type="gene ID" value="LOC119731980"/>
</dbReference>
<feature type="repeat" description="ANK" evidence="3">
    <location>
        <begin position="52"/>
        <end position="84"/>
    </location>
</feature>
<dbReference type="PANTHER" id="PTHR24198">
    <property type="entry name" value="ANKYRIN REPEAT AND PROTEIN KINASE DOMAIN-CONTAINING PROTEIN"/>
    <property type="match status" value="1"/>
</dbReference>
<feature type="repeat" description="ANK" evidence="3">
    <location>
        <begin position="554"/>
        <end position="586"/>
    </location>
</feature>
<dbReference type="PROSITE" id="PS50088">
    <property type="entry name" value="ANK_REPEAT"/>
    <property type="match status" value="11"/>
</dbReference>
<feature type="repeat" description="ANK" evidence="3">
    <location>
        <begin position="945"/>
        <end position="977"/>
    </location>
</feature>
<keyword evidence="5" id="KW-1185">Reference proteome</keyword>
<dbReference type="SMART" id="SM00248">
    <property type="entry name" value="ANK"/>
    <property type="match status" value="25"/>
</dbReference>
<sequence>MARLTYRDLLQDSGEIIHYGEELCNASAIGNTMKVQEIISRHPELVKFQNKQGQTPLHTAAYGGHVGAVDALVTNDAPLERQDKEGQTPLASAVDGNEPKVVRYLLEAGSKINASNKMSFTPLYLATLHDQQKCVEILLERWPEACNINFKDSRGNTPLFIAIRMSNKPIIDLLVGHQKVDLTLKDSQEMNCLHYAALCGNSFAVERILKVAPDLINIPRSDGLTALHIAAINGRTDVVLTLVKQKEENGSGASVTIICYINIYIYIYLLAKNNCEKELKYMKDKTALLLAVEKQHAECVKALLDNGADVNAQDSRDQSCFHLVMVRSVSNQGAVSSVIFQLLLEREGADFTLKNNQGLSCLHFAAHSGNTPAIEKILEVVPWLINLPQNDGMTALHIAANKGFTDTVTSLAKKDNCSKGLKNNNGVTALHLAVVQMHYECIEILLNHGADVNAQDKEGNTSLHRCMMTATLDAKLRPTNQEEGDAVFSAVLKNDRPIIKFGVQTVLEKAPSLINSIATDGLTALHFAASNGKTDIVLTLIKQEKCKKDPKNLKEETPLHLAIQMGHFECADALIKNGADVNAQDKDGNTGLHRLMIQVSLQESLSTTPAGQDNCRKDAKRTDGRTALHLAVEFCRYQCVQILLDNGADVNAQDKEGNTSLHLIVDLIFKNPANSTANMKDGGKVSVLNIAKDDQKIIELLVQHPNADLRLENDEDFNCLQYAALKNNSFAVDTMLKFNPSLINTTGSEDLTALHIAASNGFVQVLSALLEEKTCRKDIKSVSGQTALHLAVEKCQFECTKALLESDADVNAQDIHGNSSLHLVIEKVSLKNISMVTTKSDDGDPQKLLVTFKNNKQVIKLLVNHPKVDLTLRNKSDFNCLHLAAINGNTFAIRSILEANPSLVKSVFGKDRSTALHLAALNGHTDVVAALCEHDMCETDHPNANGQTALHVATDCCNRKIVEILLNKGVNVNAQDKDGDTCMHLLMSKALKKEAPASLDIQHITTLFVEHQNIDLLLTNKKGDTSLHCAAFVGNNDAVEKTLKVTPSVINITSQTFTALHIASLYGKADVVQTLAKQPNCITDRQNGNGQTALHLAIDKSHYKCIEALVTNGADVNTQDKDGNTSLHLVMMKETTREMLISTSREQLADLAKTIEEEGGIRDARTNLVALIISLLKHGANVRKMNSKEKDVLHLCPNADVESFLAEFGGIRKVTEASN</sequence>
<dbReference type="RefSeq" id="XP_038061250.1">
    <property type="nucleotide sequence ID" value="XM_038205322.1"/>
</dbReference>
<feature type="repeat" description="ANK" evidence="3">
    <location>
        <begin position="283"/>
        <end position="315"/>
    </location>
</feature>
<dbReference type="PRINTS" id="PR01415">
    <property type="entry name" value="ANKYRIN"/>
</dbReference>
<organism evidence="4 5">
    <name type="scientific">Patiria miniata</name>
    <name type="common">Bat star</name>
    <name type="synonym">Asterina miniata</name>
    <dbReference type="NCBI Taxonomy" id="46514"/>
    <lineage>
        <taxon>Eukaryota</taxon>
        <taxon>Metazoa</taxon>
        <taxon>Echinodermata</taxon>
        <taxon>Eleutherozoa</taxon>
        <taxon>Asterozoa</taxon>
        <taxon>Asteroidea</taxon>
        <taxon>Valvatacea</taxon>
        <taxon>Valvatida</taxon>
        <taxon>Asterinidae</taxon>
        <taxon>Patiria</taxon>
    </lineage>
</organism>
<feature type="repeat" description="ANK" evidence="3">
    <location>
        <begin position="1089"/>
        <end position="1121"/>
    </location>
</feature>
<feature type="repeat" description="ANK" evidence="3">
    <location>
        <begin position="520"/>
        <end position="542"/>
    </location>
</feature>
<dbReference type="Proteomes" id="UP000887568">
    <property type="component" value="Unplaced"/>
</dbReference>
<accession>A0A914ABG6</accession>
<dbReference type="Gene3D" id="1.25.40.20">
    <property type="entry name" value="Ankyrin repeat-containing domain"/>
    <property type="match status" value="9"/>
</dbReference>